<dbReference type="CDD" id="cd22286">
    <property type="entry name" value="HD_PAXX_N"/>
    <property type="match status" value="1"/>
</dbReference>
<evidence type="ECO:0000256" key="1">
    <source>
        <dbReference type="SAM" id="MobiDB-lite"/>
    </source>
</evidence>
<protein>
    <submittedName>
        <fullName evidence="2">PAXX non-homologous end joining factor</fullName>
    </submittedName>
</protein>
<dbReference type="GeneTree" id="ENSGT00390000000543"/>
<evidence type="ECO:0000313" key="3">
    <source>
        <dbReference type="Proteomes" id="UP000264800"/>
    </source>
</evidence>
<dbReference type="RefSeq" id="XP_017288180.1">
    <property type="nucleotide sequence ID" value="XM_017432691.3"/>
</dbReference>
<dbReference type="OrthoDB" id="5969703at2759"/>
<dbReference type="AlphaFoldDB" id="A0A3Q2ZH17"/>
<evidence type="ECO:0000313" key="2">
    <source>
        <dbReference type="Ensembl" id="ENSKMAP00000002996.1"/>
    </source>
</evidence>
<dbReference type="KEGG" id="kmr:108245627"/>
<dbReference type="Pfam" id="PF15384">
    <property type="entry name" value="PAXX"/>
    <property type="match status" value="1"/>
</dbReference>
<proteinExistence type="predicted"/>
<dbReference type="Ensembl" id="ENSKMAT00000003058.1">
    <property type="protein sequence ID" value="ENSKMAP00000002996.1"/>
    <property type="gene ID" value="ENSKMAG00000002307.1"/>
</dbReference>
<dbReference type="CTD" id="286257"/>
<dbReference type="GO" id="GO:0035861">
    <property type="term" value="C:site of double-strand break"/>
    <property type="evidence" value="ECO:0007669"/>
    <property type="project" value="TreeGrafter"/>
</dbReference>
<dbReference type="PANTHER" id="PTHR28586">
    <property type="entry name" value="PROTEIN PAXX"/>
    <property type="match status" value="1"/>
</dbReference>
<dbReference type="GO" id="GO:0006303">
    <property type="term" value="P:double-strand break repair via nonhomologous end joining"/>
    <property type="evidence" value="ECO:0007669"/>
    <property type="project" value="InterPro"/>
</dbReference>
<name>A0A3Q2ZH17_KRYMA</name>
<accession>A0A3Q2ZH17</accession>
<sequence length="191" mass="20767">MDNTCYCAVLDGHSQVKYVCYTRRKAGTFTVCLTDAAAVWRSEFTEDALKQLRQRLALKSTEDYILRFRASCLSGDVNVAVRDASADLHVGPGPTALSVTLDRMEGPQATEELRELLFTMADTLTQLGGKPSVSPLKNPQRCPAEFEPRQQQNGASSVTTKRRLPGASLINPGAKKKVQATGVAFDDADAD</sequence>
<dbReference type="OMA" id="ANVWSVE"/>
<dbReference type="STRING" id="37003.ENSKMAP00000002996"/>
<dbReference type="GeneID" id="108245627"/>
<dbReference type="InterPro" id="IPR054134">
    <property type="entry name" value="PAXX_N"/>
</dbReference>
<keyword evidence="3" id="KW-1185">Reference proteome</keyword>
<dbReference type="Proteomes" id="UP000264800">
    <property type="component" value="Unplaced"/>
</dbReference>
<feature type="region of interest" description="Disordered" evidence="1">
    <location>
        <begin position="128"/>
        <end position="191"/>
    </location>
</feature>
<feature type="compositionally biased region" description="Polar residues" evidence="1">
    <location>
        <begin position="149"/>
        <end position="159"/>
    </location>
</feature>
<reference evidence="2" key="2">
    <citation type="submission" date="2025-09" db="UniProtKB">
        <authorList>
            <consortium name="Ensembl"/>
        </authorList>
    </citation>
    <scope>IDENTIFICATION</scope>
</reference>
<dbReference type="GO" id="GO:0070419">
    <property type="term" value="C:nonhomologous end joining complex"/>
    <property type="evidence" value="ECO:0007669"/>
    <property type="project" value="TreeGrafter"/>
</dbReference>
<dbReference type="GO" id="GO:0060090">
    <property type="term" value="F:molecular adaptor activity"/>
    <property type="evidence" value="ECO:0007669"/>
    <property type="project" value="TreeGrafter"/>
</dbReference>
<dbReference type="InterPro" id="IPR027873">
    <property type="entry name" value="PAXX"/>
</dbReference>
<dbReference type="PANTHER" id="PTHR28586:SF1">
    <property type="entry name" value="PROTEIN PAXX"/>
    <property type="match status" value="1"/>
</dbReference>
<organism evidence="2 3">
    <name type="scientific">Kryptolebias marmoratus</name>
    <name type="common">Mangrove killifish</name>
    <name type="synonym">Rivulus marmoratus</name>
    <dbReference type="NCBI Taxonomy" id="37003"/>
    <lineage>
        <taxon>Eukaryota</taxon>
        <taxon>Metazoa</taxon>
        <taxon>Chordata</taxon>
        <taxon>Craniata</taxon>
        <taxon>Vertebrata</taxon>
        <taxon>Euteleostomi</taxon>
        <taxon>Actinopterygii</taxon>
        <taxon>Neopterygii</taxon>
        <taxon>Teleostei</taxon>
        <taxon>Neoteleostei</taxon>
        <taxon>Acanthomorphata</taxon>
        <taxon>Ovalentaria</taxon>
        <taxon>Atherinomorphae</taxon>
        <taxon>Cyprinodontiformes</taxon>
        <taxon>Rivulidae</taxon>
        <taxon>Kryptolebias</taxon>
    </lineage>
</organism>
<reference evidence="2" key="1">
    <citation type="submission" date="2025-08" db="UniProtKB">
        <authorList>
            <consortium name="Ensembl"/>
        </authorList>
    </citation>
    <scope>IDENTIFICATION</scope>
</reference>
<dbReference type="GO" id="GO:0005634">
    <property type="term" value="C:nucleus"/>
    <property type="evidence" value="ECO:0007669"/>
    <property type="project" value="TreeGrafter"/>
</dbReference>